<keyword evidence="6 7" id="KW-0472">Membrane</keyword>
<keyword evidence="10" id="KW-1185">Reference proteome</keyword>
<evidence type="ECO:0000256" key="5">
    <source>
        <dbReference type="ARBA" id="ARBA00022989"/>
    </source>
</evidence>
<keyword evidence="5 7" id="KW-1133">Transmembrane helix</keyword>
<keyword evidence="4 7" id="KW-0256">Endoplasmic reticulum</keyword>
<comment type="function">
    <text evidence="7">May be involved in the degradation of misfolded endoplasmic reticulum (ER) luminal proteins.</text>
</comment>
<evidence type="ECO:0000313" key="9">
    <source>
        <dbReference type="EMBL" id="KAJ1976694.1"/>
    </source>
</evidence>
<name>A0A9W8B008_9FUNG</name>
<dbReference type="EMBL" id="JANBQB010000408">
    <property type="protein sequence ID" value="KAJ1976694.1"/>
    <property type="molecule type" value="Genomic_DNA"/>
</dbReference>
<dbReference type="GO" id="GO:0006950">
    <property type="term" value="P:response to stress"/>
    <property type="evidence" value="ECO:0007669"/>
    <property type="project" value="UniProtKB-ARBA"/>
</dbReference>
<dbReference type="OrthoDB" id="1716531at2759"/>
<comment type="caution">
    <text evidence="7">Lacks conserved residue(s) required for the propagation of feature annotation.</text>
</comment>
<comment type="similarity">
    <text evidence="2 7">Belongs to the derlin family.</text>
</comment>
<proteinExistence type="inferred from homology"/>
<comment type="subcellular location">
    <subcellularLocation>
        <location evidence="1 7">Endoplasmic reticulum membrane</location>
        <topology evidence="1 7">Multi-pass membrane protein</topology>
    </subcellularLocation>
</comment>
<organism evidence="9 10">
    <name type="scientific">Dimargaris verticillata</name>
    <dbReference type="NCBI Taxonomy" id="2761393"/>
    <lineage>
        <taxon>Eukaryota</taxon>
        <taxon>Fungi</taxon>
        <taxon>Fungi incertae sedis</taxon>
        <taxon>Zoopagomycota</taxon>
        <taxon>Kickxellomycotina</taxon>
        <taxon>Dimargaritomycetes</taxon>
        <taxon>Dimargaritales</taxon>
        <taxon>Dimargaritaceae</taxon>
        <taxon>Dimargaris</taxon>
    </lineage>
</organism>
<dbReference type="AlphaFoldDB" id="A0A9W8B008"/>
<comment type="caution">
    <text evidence="9">The sequence shown here is derived from an EMBL/GenBank/DDBJ whole genome shotgun (WGS) entry which is preliminary data.</text>
</comment>
<feature type="transmembrane region" description="Helical" evidence="7">
    <location>
        <begin position="63"/>
        <end position="96"/>
    </location>
</feature>
<evidence type="ECO:0000256" key="4">
    <source>
        <dbReference type="ARBA" id="ARBA00022824"/>
    </source>
</evidence>
<evidence type="ECO:0000256" key="2">
    <source>
        <dbReference type="ARBA" id="ARBA00008917"/>
    </source>
</evidence>
<feature type="transmembrane region" description="Helical" evidence="7">
    <location>
        <begin position="20"/>
        <end position="42"/>
    </location>
</feature>
<evidence type="ECO:0000256" key="7">
    <source>
        <dbReference type="RuleBase" id="RU363059"/>
    </source>
</evidence>
<dbReference type="GO" id="GO:0005789">
    <property type="term" value="C:endoplasmic reticulum membrane"/>
    <property type="evidence" value="ECO:0007669"/>
    <property type="project" value="UniProtKB-SubCell"/>
</dbReference>
<feature type="region of interest" description="Disordered" evidence="8">
    <location>
        <begin position="186"/>
        <end position="235"/>
    </location>
</feature>
<evidence type="ECO:0000256" key="1">
    <source>
        <dbReference type="ARBA" id="ARBA00004477"/>
    </source>
</evidence>
<protein>
    <recommendedName>
        <fullName evidence="7">Derlin</fullName>
    </recommendedName>
</protein>
<evidence type="ECO:0000313" key="10">
    <source>
        <dbReference type="Proteomes" id="UP001151582"/>
    </source>
</evidence>
<feature type="compositionally biased region" description="Pro residues" evidence="8">
    <location>
        <begin position="197"/>
        <end position="214"/>
    </location>
</feature>
<evidence type="ECO:0000256" key="8">
    <source>
        <dbReference type="SAM" id="MobiDB-lite"/>
    </source>
</evidence>
<reference evidence="9" key="1">
    <citation type="submission" date="2022-07" db="EMBL/GenBank/DDBJ databases">
        <title>Phylogenomic reconstructions and comparative analyses of Kickxellomycotina fungi.</title>
        <authorList>
            <person name="Reynolds N.K."/>
            <person name="Stajich J.E."/>
            <person name="Barry K."/>
            <person name="Grigoriev I.V."/>
            <person name="Crous P."/>
            <person name="Smith M.E."/>
        </authorList>
    </citation>
    <scope>NUCLEOTIDE SEQUENCE</scope>
    <source>
        <strain evidence="9">RSA 567</strain>
    </source>
</reference>
<feature type="transmembrane region" description="Helical" evidence="7">
    <location>
        <begin position="116"/>
        <end position="149"/>
    </location>
</feature>
<sequence length="235" mass="26563">MFQLYYDFDQAFIKGQYWRLLTTFLYFGPFSLSWFFQMYFMAQYMRDLEEGSFRNRSADFLWFLLYAIACLLVCSSFATMPFLAPALSFVIIYLWSRRNPGVTLNLLGLFTFRAPYFPLVMIGLSYLFSGGFPVQSIVGLLVGHVYYFLEDVWPLNPASHQRRYLQPPHAFARLVGALGIGRPQPAPVEVALDDPEPLVPPPAEAPRAASPPPAAATDSPLRPRTGYADASSAEE</sequence>
<evidence type="ECO:0000256" key="6">
    <source>
        <dbReference type="ARBA" id="ARBA00023136"/>
    </source>
</evidence>
<dbReference type="Pfam" id="PF04511">
    <property type="entry name" value="DER1"/>
    <property type="match status" value="1"/>
</dbReference>
<accession>A0A9W8B008</accession>
<dbReference type="InterPro" id="IPR035952">
    <property type="entry name" value="Rhomboid-like_sf"/>
</dbReference>
<dbReference type="Proteomes" id="UP001151582">
    <property type="component" value="Unassembled WGS sequence"/>
</dbReference>
<keyword evidence="3 7" id="KW-0812">Transmembrane</keyword>
<dbReference type="InterPro" id="IPR007599">
    <property type="entry name" value="DER1"/>
</dbReference>
<evidence type="ECO:0000256" key="3">
    <source>
        <dbReference type="ARBA" id="ARBA00022692"/>
    </source>
</evidence>
<gene>
    <name evidence="9" type="ORF">H4R34_003877</name>
</gene>
<dbReference type="SUPFAM" id="SSF144091">
    <property type="entry name" value="Rhomboid-like"/>
    <property type="match status" value="1"/>
</dbReference>
<dbReference type="PANTHER" id="PTHR11009">
    <property type="entry name" value="DER1-LIKE PROTEIN, DERLIN"/>
    <property type="match status" value="1"/>
</dbReference>